<evidence type="ECO:0000313" key="2">
    <source>
        <dbReference type="Proteomes" id="UP000015105"/>
    </source>
</evidence>
<reference evidence="2" key="1">
    <citation type="journal article" date="2014" name="Science">
        <title>Ancient hybridizations among the ancestral genomes of bread wheat.</title>
        <authorList>
            <consortium name="International Wheat Genome Sequencing Consortium,"/>
            <person name="Marcussen T."/>
            <person name="Sandve S.R."/>
            <person name="Heier L."/>
            <person name="Spannagl M."/>
            <person name="Pfeifer M."/>
            <person name="Jakobsen K.S."/>
            <person name="Wulff B.B."/>
            <person name="Steuernagel B."/>
            <person name="Mayer K.F."/>
            <person name="Olsen O.A."/>
        </authorList>
    </citation>
    <scope>NUCLEOTIDE SEQUENCE [LARGE SCALE GENOMIC DNA]</scope>
    <source>
        <strain evidence="2">cv. AL8/78</strain>
    </source>
</reference>
<reference evidence="1" key="4">
    <citation type="submission" date="2019-03" db="UniProtKB">
        <authorList>
            <consortium name="EnsemblPlants"/>
        </authorList>
    </citation>
    <scope>IDENTIFICATION</scope>
</reference>
<dbReference type="EnsemblPlants" id="AET3Gv20385500.16">
    <property type="protein sequence ID" value="AET3Gv20385500.16"/>
    <property type="gene ID" value="AET3Gv20385500"/>
</dbReference>
<sequence>LWIRRRRRSGVVLLLEGAVLEAYFRRAQLRGCSFTCCIRPWVCCVLVWCGVELFAMIVIGDGCFII</sequence>
<organism evidence="1 2">
    <name type="scientific">Aegilops tauschii subsp. strangulata</name>
    <name type="common">Goatgrass</name>
    <dbReference type="NCBI Taxonomy" id="200361"/>
    <lineage>
        <taxon>Eukaryota</taxon>
        <taxon>Viridiplantae</taxon>
        <taxon>Streptophyta</taxon>
        <taxon>Embryophyta</taxon>
        <taxon>Tracheophyta</taxon>
        <taxon>Spermatophyta</taxon>
        <taxon>Magnoliopsida</taxon>
        <taxon>Liliopsida</taxon>
        <taxon>Poales</taxon>
        <taxon>Poaceae</taxon>
        <taxon>BOP clade</taxon>
        <taxon>Pooideae</taxon>
        <taxon>Triticodae</taxon>
        <taxon>Triticeae</taxon>
        <taxon>Triticinae</taxon>
        <taxon>Aegilops</taxon>
    </lineage>
</organism>
<proteinExistence type="predicted"/>
<reference evidence="1" key="3">
    <citation type="journal article" date="2017" name="Nature">
        <title>Genome sequence of the progenitor of the wheat D genome Aegilops tauschii.</title>
        <authorList>
            <person name="Luo M.C."/>
            <person name="Gu Y.Q."/>
            <person name="Puiu D."/>
            <person name="Wang H."/>
            <person name="Twardziok S.O."/>
            <person name="Deal K.R."/>
            <person name="Huo N."/>
            <person name="Zhu T."/>
            <person name="Wang L."/>
            <person name="Wang Y."/>
            <person name="McGuire P.E."/>
            <person name="Liu S."/>
            <person name="Long H."/>
            <person name="Ramasamy R.K."/>
            <person name="Rodriguez J.C."/>
            <person name="Van S.L."/>
            <person name="Yuan L."/>
            <person name="Wang Z."/>
            <person name="Xia Z."/>
            <person name="Xiao L."/>
            <person name="Anderson O.D."/>
            <person name="Ouyang S."/>
            <person name="Liang Y."/>
            <person name="Zimin A.V."/>
            <person name="Pertea G."/>
            <person name="Qi P."/>
            <person name="Bennetzen J.L."/>
            <person name="Dai X."/>
            <person name="Dawson M.W."/>
            <person name="Muller H.G."/>
            <person name="Kugler K."/>
            <person name="Rivarola-Duarte L."/>
            <person name="Spannagl M."/>
            <person name="Mayer K.F.X."/>
            <person name="Lu F.H."/>
            <person name="Bevan M.W."/>
            <person name="Leroy P."/>
            <person name="Li P."/>
            <person name="You F.M."/>
            <person name="Sun Q."/>
            <person name="Liu Z."/>
            <person name="Lyons E."/>
            <person name="Wicker T."/>
            <person name="Salzberg S.L."/>
            <person name="Devos K.M."/>
            <person name="Dvorak J."/>
        </authorList>
    </citation>
    <scope>NUCLEOTIDE SEQUENCE [LARGE SCALE GENOMIC DNA]</scope>
    <source>
        <strain evidence="1">cv. AL8/78</strain>
    </source>
</reference>
<dbReference type="Gramene" id="AET3Gv20385500.16">
    <property type="protein sequence ID" value="AET3Gv20385500.16"/>
    <property type="gene ID" value="AET3Gv20385500"/>
</dbReference>
<dbReference type="Proteomes" id="UP000015105">
    <property type="component" value="Chromosome 3D"/>
</dbReference>
<reference evidence="2" key="2">
    <citation type="journal article" date="2017" name="Nat. Plants">
        <title>The Aegilops tauschii genome reveals multiple impacts of transposons.</title>
        <authorList>
            <person name="Zhao G."/>
            <person name="Zou C."/>
            <person name="Li K."/>
            <person name="Wang K."/>
            <person name="Li T."/>
            <person name="Gao L."/>
            <person name="Zhang X."/>
            <person name="Wang H."/>
            <person name="Yang Z."/>
            <person name="Liu X."/>
            <person name="Jiang W."/>
            <person name="Mao L."/>
            <person name="Kong X."/>
            <person name="Jiao Y."/>
            <person name="Jia J."/>
        </authorList>
    </citation>
    <scope>NUCLEOTIDE SEQUENCE [LARGE SCALE GENOMIC DNA]</scope>
    <source>
        <strain evidence="2">cv. AL8/78</strain>
    </source>
</reference>
<evidence type="ECO:0000313" key="1">
    <source>
        <dbReference type="EnsemblPlants" id="AET3Gv20385500.16"/>
    </source>
</evidence>
<dbReference type="AlphaFoldDB" id="A0A453EL53"/>
<accession>A0A453EL53</accession>
<name>A0A453EL53_AEGTS</name>
<reference evidence="1" key="5">
    <citation type="journal article" date="2021" name="G3 (Bethesda)">
        <title>Aegilops tauschii genome assembly Aet v5.0 features greater sequence contiguity and improved annotation.</title>
        <authorList>
            <person name="Wang L."/>
            <person name="Zhu T."/>
            <person name="Rodriguez J.C."/>
            <person name="Deal K.R."/>
            <person name="Dubcovsky J."/>
            <person name="McGuire P.E."/>
            <person name="Lux T."/>
            <person name="Spannagl M."/>
            <person name="Mayer K.F.X."/>
            <person name="Baldrich P."/>
            <person name="Meyers B.C."/>
            <person name="Huo N."/>
            <person name="Gu Y.Q."/>
            <person name="Zhou H."/>
            <person name="Devos K.M."/>
            <person name="Bennetzen J.L."/>
            <person name="Unver T."/>
            <person name="Budak H."/>
            <person name="Gulick P.J."/>
            <person name="Galiba G."/>
            <person name="Kalapos B."/>
            <person name="Nelson D.R."/>
            <person name="Li P."/>
            <person name="You F.M."/>
            <person name="Luo M.C."/>
            <person name="Dvorak J."/>
        </authorList>
    </citation>
    <scope>NUCLEOTIDE SEQUENCE [LARGE SCALE GENOMIC DNA]</scope>
    <source>
        <strain evidence="1">cv. AL8/78</strain>
    </source>
</reference>
<keyword evidence="2" id="KW-1185">Reference proteome</keyword>
<protein>
    <submittedName>
        <fullName evidence="1">Uncharacterized protein</fullName>
    </submittedName>
</protein>